<dbReference type="SUPFAM" id="SSF53335">
    <property type="entry name" value="S-adenosyl-L-methionine-dependent methyltransferases"/>
    <property type="match status" value="1"/>
</dbReference>
<dbReference type="AlphaFoldDB" id="A0A3B1C1P2"/>
<dbReference type="InterPro" id="IPR029063">
    <property type="entry name" value="SAM-dependent_MTases_sf"/>
</dbReference>
<name>A0A3B1C1P2_9ZZZZ</name>
<dbReference type="Pfam" id="PF08242">
    <property type="entry name" value="Methyltransf_12"/>
    <property type="match status" value="1"/>
</dbReference>
<evidence type="ECO:0000313" key="2">
    <source>
        <dbReference type="EMBL" id="VAX24436.1"/>
    </source>
</evidence>
<dbReference type="InterPro" id="IPR013217">
    <property type="entry name" value="Methyltransf_12"/>
</dbReference>
<dbReference type="PANTHER" id="PTHR12843">
    <property type="entry name" value="PROTEIN-LYSINE N-METHYLTRANSFERASE METTL10"/>
    <property type="match status" value="1"/>
</dbReference>
<reference evidence="2" key="1">
    <citation type="submission" date="2018-06" db="EMBL/GenBank/DDBJ databases">
        <authorList>
            <person name="Zhirakovskaya E."/>
        </authorList>
    </citation>
    <scope>NUCLEOTIDE SEQUENCE</scope>
</reference>
<dbReference type="EMBL" id="UOGD01000273">
    <property type="protein sequence ID" value="VAX24436.1"/>
    <property type="molecule type" value="Genomic_DNA"/>
</dbReference>
<feature type="domain" description="Methyltransferase type 12" evidence="1">
    <location>
        <begin position="69"/>
        <end position="167"/>
    </location>
</feature>
<evidence type="ECO:0000259" key="1">
    <source>
        <dbReference type="Pfam" id="PF08242"/>
    </source>
</evidence>
<proteinExistence type="predicted"/>
<sequence length="232" mass="26579">MKGDSCEITDKGSSCCSTPTQPEQINYKEHWDKTYSNSHEDKLGWYETDLTPTLEMIDKTGLPKSARILNVGAGSSTLIDELLNLEYSNVLATDISKVSLNKLKARLGNESRRVEWIVDDLTNPAALNKIQHVDLWIDRAVLHFFTERNDQKSYFQLLKEKVSENGFVMFAEFNIEGAKKCSGLSVHRYSIEMLSERLGDDFKLLHSFNHIYTMPSGDLRPYVYALFKREVK</sequence>
<dbReference type="PANTHER" id="PTHR12843:SF5">
    <property type="entry name" value="EEF1A LYSINE METHYLTRANSFERASE 2"/>
    <property type="match status" value="1"/>
</dbReference>
<dbReference type="Gene3D" id="3.40.50.150">
    <property type="entry name" value="Vaccinia Virus protein VP39"/>
    <property type="match status" value="1"/>
</dbReference>
<organism evidence="2">
    <name type="scientific">hydrothermal vent metagenome</name>
    <dbReference type="NCBI Taxonomy" id="652676"/>
    <lineage>
        <taxon>unclassified sequences</taxon>
        <taxon>metagenomes</taxon>
        <taxon>ecological metagenomes</taxon>
    </lineage>
</organism>
<accession>A0A3B1C1P2</accession>
<protein>
    <recommendedName>
        <fullName evidence="1">Methyltransferase type 12 domain-containing protein</fullName>
    </recommendedName>
</protein>
<gene>
    <name evidence="2" type="ORF">MNBD_IGNAVI01-346</name>
</gene>
<dbReference type="CDD" id="cd02440">
    <property type="entry name" value="AdoMet_MTases"/>
    <property type="match status" value="1"/>
</dbReference>